<dbReference type="InterPro" id="IPR013083">
    <property type="entry name" value="Znf_RING/FYVE/PHD"/>
</dbReference>
<accession>A0A6A5TJB4</accession>
<evidence type="ECO:0000256" key="7">
    <source>
        <dbReference type="ARBA" id="ARBA00022786"/>
    </source>
</evidence>
<sequence>MAPNTRLHAKPNRRVTYTSRTTRREMSGSARDPIVLDDSDEATPPQQLSRPFDFMGVHPPLRRPFQPPGANTSPLRPLSVATMPMNAHDVAVRNPVPQFAFPSGRISKPQLKKATNQRKECKICAHTKIVGRGFKVPKGTHACEHMRDTCSACVSQMLKAKITQRSLHETELHCPWPDCECVYGADAIQQIITTAAFRAWEDAVTTHHLRTSDDYISCLNTQCGHYFAIGGCKNTTPNRTTQRAECPYCQYEHCITCNRTWHANVSCNANKSADEKKSEETIKAIGAKPCPKCGVNIEKISGCDHMQCHQCHHNFCWVCLVEYTAYMQHGNHCIHAMDNIFNDVRNFVDDRVWNANMANQVPQMVNANLNQPPPPPPRPAGVRHPNGNNLNPHDFAFGIAGNAGFDLGVNVNQGGIFPLFGGFAPGVAVQQTPAPGPAAPQVPAPAPAPPQAQVPAPARNPVQAPVPSRLEVQQADGLRRGILRLWDRPAFRPMRDTLQDPDPQNGVLSIIMWQGRRTQPAFLSLIQLVKRTFTLHSLSLIFAFYKLCGFLTRGGVNLRYYR</sequence>
<comment type="catalytic activity">
    <reaction evidence="1">
        <text>[E2 ubiquitin-conjugating enzyme]-S-ubiquitinyl-L-cysteine + [acceptor protein]-L-lysine = [E2 ubiquitin-conjugating enzyme]-L-cysteine + [acceptor protein]-N(6)-ubiquitinyl-L-lysine.</text>
        <dbReference type="EC" id="2.3.2.31"/>
    </reaction>
</comment>
<feature type="domain" description="RING-type" evidence="10">
    <location>
        <begin position="117"/>
        <end position="339"/>
    </location>
</feature>
<dbReference type="InterPro" id="IPR044066">
    <property type="entry name" value="TRIAD_supradom"/>
</dbReference>
<dbReference type="EMBL" id="ML977009">
    <property type="protein sequence ID" value="KAF1952721.1"/>
    <property type="molecule type" value="Genomic_DNA"/>
</dbReference>
<evidence type="ECO:0000256" key="5">
    <source>
        <dbReference type="ARBA" id="ARBA00022737"/>
    </source>
</evidence>
<feature type="region of interest" description="Disordered" evidence="9">
    <location>
        <begin position="366"/>
        <end position="389"/>
    </location>
</feature>
<feature type="region of interest" description="Disordered" evidence="9">
    <location>
        <begin position="431"/>
        <end position="463"/>
    </location>
</feature>
<dbReference type="Proteomes" id="UP000800035">
    <property type="component" value="Unassembled WGS sequence"/>
</dbReference>
<dbReference type="Pfam" id="PF22191">
    <property type="entry name" value="IBR_1"/>
    <property type="match status" value="1"/>
</dbReference>
<evidence type="ECO:0000259" key="10">
    <source>
        <dbReference type="PROSITE" id="PS51873"/>
    </source>
</evidence>
<protein>
    <recommendedName>
        <fullName evidence="2">RBR-type E3 ubiquitin transferase</fullName>
        <ecNumber evidence="2">2.3.2.31</ecNumber>
    </recommendedName>
</protein>
<reference evidence="11" key="1">
    <citation type="journal article" date="2020" name="Stud. Mycol.">
        <title>101 Dothideomycetes genomes: a test case for predicting lifestyles and emergence of pathogens.</title>
        <authorList>
            <person name="Haridas S."/>
            <person name="Albert R."/>
            <person name="Binder M."/>
            <person name="Bloem J."/>
            <person name="Labutti K."/>
            <person name="Salamov A."/>
            <person name="Andreopoulos B."/>
            <person name="Baker S."/>
            <person name="Barry K."/>
            <person name="Bills G."/>
            <person name="Bluhm B."/>
            <person name="Cannon C."/>
            <person name="Castanera R."/>
            <person name="Culley D."/>
            <person name="Daum C."/>
            <person name="Ezra D."/>
            <person name="Gonzalez J."/>
            <person name="Henrissat B."/>
            <person name="Kuo A."/>
            <person name="Liang C."/>
            <person name="Lipzen A."/>
            <person name="Lutzoni F."/>
            <person name="Magnuson J."/>
            <person name="Mondo S."/>
            <person name="Nolan M."/>
            <person name="Ohm R."/>
            <person name="Pangilinan J."/>
            <person name="Park H.-J."/>
            <person name="Ramirez L."/>
            <person name="Alfaro M."/>
            <person name="Sun H."/>
            <person name="Tritt A."/>
            <person name="Yoshinaga Y."/>
            <person name="Zwiers L.-H."/>
            <person name="Turgeon B."/>
            <person name="Goodwin S."/>
            <person name="Spatafora J."/>
            <person name="Crous P."/>
            <person name="Grigoriev I."/>
        </authorList>
    </citation>
    <scope>NUCLEOTIDE SEQUENCE</scope>
    <source>
        <strain evidence="11">CBS 675.92</strain>
    </source>
</reference>
<dbReference type="Gene3D" id="1.20.120.1750">
    <property type="match status" value="1"/>
</dbReference>
<keyword evidence="4" id="KW-0479">Metal-binding</keyword>
<evidence type="ECO:0000256" key="3">
    <source>
        <dbReference type="ARBA" id="ARBA00022679"/>
    </source>
</evidence>
<evidence type="ECO:0000256" key="2">
    <source>
        <dbReference type="ARBA" id="ARBA00012251"/>
    </source>
</evidence>
<dbReference type="InterPro" id="IPR031127">
    <property type="entry name" value="E3_UB_ligase_RBR"/>
</dbReference>
<proteinExistence type="predicted"/>
<evidence type="ECO:0000256" key="9">
    <source>
        <dbReference type="SAM" id="MobiDB-lite"/>
    </source>
</evidence>
<organism evidence="11 12">
    <name type="scientific">Byssothecium circinans</name>
    <dbReference type="NCBI Taxonomy" id="147558"/>
    <lineage>
        <taxon>Eukaryota</taxon>
        <taxon>Fungi</taxon>
        <taxon>Dikarya</taxon>
        <taxon>Ascomycota</taxon>
        <taxon>Pezizomycotina</taxon>
        <taxon>Dothideomycetes</taxon>
        <taxon>Pleosporomycetidae</taxon>
        <taxon>Pleosporales</taxon>
        <taxon>Massarineae</taxon>
        <taxon>Massarinaceae</taxon>
        <taxon>Byssothecium</taxon>
    </lineage>
</organism>
<keyword evidence="5" id="KW-0677">Repeat</keyword>
<keyword evidence="8" id="KW-0862">Zinc</keyword>
<evidence type="ECO:0000313" key="11">
    <source>
        <dbReference type="EMBL" id="KAF1952721.1"/>
    </source>
</evidence>
<dbReference type="GO" id="GO:0008270">
    <property type="term" value="F:zinc ion binding"/>
    <property type="evidence" value="ECO:0007669"/>
    <property type="project" value="UniProtKB-KW"/>
</dbReference>
<evidence type="ECO:0000256" key="8">
    <source>
        <dbReference type="ARBA" id="ARBA00022833"/>
    </source>
</evidence>
<evidence type="ECO:0000256" key="1">
    <source>
        <dbReference type="ARBA" id="ARBA00001798"/>
    </source>
</evidence>
<keyword evidence="12" id="KW-1185">Reference proteome</keyword>
<keyword evidence="7" id="KW-0833">Ubl conjugation pathway</keyword>
<dbReference type="Gene3D" id="3.30.40.10">
    <property type="entry name" value="Zinc/RING finger domain, C3HC4 (zinc finger)"/>
    <property type="match status" value="1"/>
</dbReference>
<dbReference type="EC" id="2.3.2.31" evidence="2"/>
<dbReference type="GO" id="GO:0061630">
    <property type="term" value="F:ubiquitin protein ligase activity"/>
    <property type="evidence" value="ECO:0007669"/>
    <property type="project" value="UniProtKB-EC"/>
</dbReference>
<dbReference type="SUPFAM" id="SSF57850">
    <property type="entry name" value="RING/U-box"/>
    <property type="match status" value="1"/>
</dbReference>
<keyword evidence="3" id="KW-0808">Transferase</keyword>
<dbReference type="PROSITE" id="PS00518">
    <property type="entry name" value="ZF_RING_1"/>
    <property type="match status" value="1"/>
</dbReference>
<dbReference type="InterPro" id="IPR002867">
    <property type="entry name" value="IBR_dom"/>
</dbReference>
<dbReference type="AlphaFoldDB" id="A0A6A5TJB4"/>
<dbReference type="OrthoDB" id="1431934at2759"/>
<dbReference type="Pfam" id="PF01485">
    <property type="entry name" value="IBR"/>
    <property type="match status" value="1"/>
</dbReference>
<gene>
    <name evidence="11" type="ORF">CC80DRAFT_538110</name>
</gene>
<feature type="compositionally biased region" description="Low complexity" evidence="9">
    <location>
        <begin position="453"/>
        <end position="463"/>
    </location>
</feature>
<evidence type="ECO:0000313" key="12">
    <source>
        <dbReference type="Proteomes" id="UP000800035"/>
    </source>
</evidence>
<dbReference type="GO" id="GO:0016567">
    <property type="term" value="P:protein ubiquitination"/>
    <property type="evidence" value="ECO:0007669"/>
    <property type="project" value="InterPro"/>
</dbReference>
<dbReference type="PANTHER" id="PTHR11685">
    <property type="entry name" value="RBR FAMILY RING FINGER AND IBR DOMAIN-CONTAINING"/>
    <property type="match status" value="1"/>
</dbReference>
<evidence type="ECO:0000256" key="4">
    <source>
        <dbReference type="ARBA" id="ARBA00022723"/>
    </source>
</evidence>
<keyword evidence="6" id="KW-0863">Zinc-finger</keyword>
<feature type="region of interest" description="Disordered" evidence="9">
    <location>
        <begin position="1"/>
        <end position="53"/>
    </location>
</feature>
<feature type="compositionally biased region" description="Pro residues" evidence="9">
    <location>
        <begin position="434"/>
        <end position="452"/>
    </location>
</feature>
<evidence type="ECO:0000256" key="6">
    <source>
        <dbReference type="ARBA" id="ARBA00022771"/>
    </source>
</evidence>
<dbReference type="InterPro" id="IPR017907">
    <property type="entry name" value="Znf_RING_CS"/>
</dbReference>
<dbReference type="CDD" id="cd20335">
    <property type="entry name" value="BRcat_RBR"/>
    <property type="match status" value="1"/>
</dbReference>
<dbReference type="SMART" id="SM00647">
    <property type="entry name" value="IBR"/>
    <property type="match status" value="2"/>
</dbReference>
<name>A0A6A5TJB4_9PLEO</name>
<dbReference type="PROSITE" id="PS51873">
    <property type="entry name" value="TRIAD"/>
    <property type="match status" value="1"/>
</dbReference>